<organism evidence="1">
    <name type="scientific">Anguilla anguilla</name>
    <name type="common">European freshwater eel</name>
    <name type="synonym">Muraena anguilla</name>
    <dbReference type="NCBI Taxonomy" id="7936"/>
    <lineage>
        <taxon>Eukaryota</taxon>
        <taxon>Metazoa</taxon>
        <taxon>Chordata</taxon>
        <taxon>Craniata</taxon>
        <taxon>Vertebrata</taxon>
        <taxon>Euteleostomi</taxon>
        <taxon>Actinopterygii</taxon>
        <taxon>Neopterygii</taxon>
        <taxon>Teleostei</taxon>
        <taxon>Anguilliformes</taxon>
        <taxon>Anguillidae</taxon>
        <taxon>Anguilla</taxon>
    </lineage>
</organism>
<dbReference type="EMBL" id="GBXM01107444">
    <property type="protein sequence ID" value="JAH01133.1"/>
    <property type="molecule type" value="Transcribed_RNA"/>
</dbReference>
<proteinExistence type="predicted"/>
<reference evidence="1" key="1">
    <citation type="submission" date="2014-11" db="EMBL/GenBank/DDBJ databases">
        <authorList>
            <person name="Amaro Gonzalez C."/>
        </authorList>
    </citation>
    <scope>NUCLEOTIDE SEQUENCE</scope>
</reference>
<reference evidence="1" key="2">
    <citation type="journal article" date="2015" name="Fish Shellfish Immunol.">
        <title>Early steps in the European eel (Anguilla anguilla)-Vibrio vulnificus interaction in the gills: Role of the RtxA13 toxin.</title>
        <authorList>
            <person name="Callol A."/>
            <person name="Pajuelo D."/>
            <person name="Ebbesson L."/>
            <person name="Teles M."/>
            <person name="MacKenzie S."/>
            <person name="Amaro C."/>
        </authorList>
    </citation>
    <scope>NUCLEOTIDE SEQUENCE</scope>
</reference>
<evidence type="ECO:0000313" key="1">
    <source>
        <dbReference type="EMBL" id="JAH01133.1"/>
    </source>
</evidence>
<protein>
    <submittedName>
        <fullName evidence="1">Uncharacterized protein</fullName>
    </submittedName>
</protein>
<name>A0A0E9PB99_ANGAN</name>
<sequence>MISARGCHKLQCLPWSVSLETISLHCLIYKWTKFLILLFLNSPFVDTSLLRHSVPVKTVITHIHTVQSLVKTMVVLFSIATH</sequence>
<accession>A0A0E9PB99</accession>
<dbReference type="AlphaFoldDB" id="A0A0E9PB99"/>